<keyword evidence="8" id="KW-1185">Reference proteome</keyword>
<feature type="transmembrane region" description="Helical" evidence="5">
    <location>
        <begin position="167"/>
        <end position="186"/>
    </location>
</feature>
<feature type="transmembrane region" description="Helical" evidence="5">
    <location>
        <begin position="21"/>
        <end position="39"/>
    </location>
</feature>
<keyword evidence="3 5" id="KW-1133">Transmembrane helix</keyword>
<dbReference type="PANTHER" id="PTHR43229">
    <property type="entry name" value="NODULATION PROTEIN J"/>
    <property type="match status" value="1"/>
</dbReference>
<dbReference type="PANTHER" id="PTHR43229:SF2">
    <property type="entry name" value="NODULATION PROTEIN J"/>
    <property type="match status" value="1"/>
</dbReference>
<dbReference type="Pfam" id="PF12698">
    <property type="entry name" value="ABC2_membrane_3"/>
    <property type="match status" value="1"/>
</dbReference>
<dbReference type="GO" id="GO:0140359">
    <property type="term" value="F:ABC-type transporter activity"/>
    <property type="evidence" value="ECO:0007669"/>
    <property type="project" value="InterPro"/>
</dbReference>
<sequence length="247" mass="27472">MRAALNYWKYELIRTMRDRRFFLLTLGMPVIFYFVFINQQGGALRIAGTFWSHYFMVSMASFGVVGSSINTLGVRLAAERQSGWVRYLRTTPLSSFGYALAKILTQLTLSLLIILCIFLVAHFSQNVSLSGGAWLAITLWLWIGSLPFAALGVFIGLTGNAAQPLGTLMYLVASMLGGLWTPIQALPSVMQTIAKWTPTYHYAHPAWRILAGQSIQASDILVLLGWTVLFLIGSVALQRRIDTKAQM</sequence>
<evidence type="ECO:0000256" key="1">
    <source>
        <dbReference type="ARBA" id="ARBA00004141"/>
    </source>
</evidence>
<dbReference type="GO" id="GO:0043190">
    <property type="term" value="C:ATP-binding cassette (ABC) transporter complex"/>
    <property type="evidence" value="ECO:0007669"/>
    <property type="project" value="InterPro"/>
</dbReference>
<evidence type="ECO:0000256" key="5">
    <source>
        <dbReference type="SAM" id="Phobius"/>
    </source>
</evidence>
<dbReference type="PIRSF" id="PIRSF006648">
    <property type="entry name" value="DrrB"/>
    <property type="match status" value="1"/>
</dbReference>
<accession>A0A101XRY0</accession>
<feature type="transmembrane region" description="Helical" evidence="5">
    <location>
        <begin position="220"/>
        <end position="237"/>
    </location>
</feature>
<dbReference type="RefSeq" id="WP_067713787.1">
    <property type="nucleotide sequence ID" value="NZ_LPVJ01000018.1"/>
</dbReference>
<dbReference type="InterPro" id="IPR051784">
    <property type="entry name" value="Nod_factor_ABC_transporter"/>
</dbReference>
<proteinExistence type="predicted"/>
<protein>
    <submittedName>
        <fullName evidence="7">ABC transporter</fullName>
    </submittedName>
</protein>
<keyword evidence="4 5" id="KW-0472">Membrane</keyword>
<comment type="caution">
    <text evidence="7">The sequence shown here is derived from an EMBL/GenBank/DDBJ whole genome shotgun (WGS) entry which is preliminary data.</text>
</comment>
<evidence type="ECO:0000256" key="2">
    <source>
        <dbReference type="ARBA" id="ARBA00022692"/>
    </source>
</evidence>
<organism evidence="7 8">
    <name type="scientific">Ferroacidibacillus organovorans</name>
    <dbReference type="NCBI Taxonomy" id="1765683"/>
    <lineage>
        <taxon>Bacteria</taxon>
        <taxon>Bacillati</taxon>
        <taxon>Bacillota</taxon>
        <taxon>Bacilli</taxon>
        <taxon>Bacillales</taxon>
        <taxon>Alicyclobacillaceae</taxon>
        <taxon>Ferroacidibacillus</taxon>
    </lineage>
</organism>
<dbReference type="Proteomes" id="UP000053557">
    <property type="component" value="Unassembled WGS sequence"/>
</dbReference>
<feature type="transmembrane region" description="Helical" evidence="5">
    <location>
        <begin position="99"/>
        <end position="121"/>
    </location>
</feature>
<evidence type="ECO:0000256" key="3">
    <source>
        <dbReference type="ARBA" id="ARBA00022989"/>
    </source>
</evidence>
<feature type="domain" description="ABC-2 type transporter transmembrane" evidence="6">
    <location>
        <begin position="54"/>
        <end position="234"/>
    </location>
</feature>
<reference evidence="7 8" key="1">
    <citation type="submission" date="2015-12" db="EMBL/GenBank/DDBJ databases">
        <title>Draft genome sequence of Acidibacillus ferrooxidans ITV001, isolated from a chalcopyrite acid mine drainage site in Brazil.</title>
        <authorList>
            <person name="Dall'Agnol H."/>
            <person name="Nancucheo I."/>
            <person name="Johnson B."/>
            <person name="Oliveira R."/>
            <person name="Leite L."/>
            <person name="Pylro V."/>
            <person name="Nunes G.L."/>
            <person name="Tzotzos G."/>
            <person name="Fernandes G.R."/>
            <person name="Dutra J."/>
            <person name="Orellana S.C."/>
            <person name="Oliveira G."/>
        </authorList>
    </citation>
    <scope>NUCLEOTIDE SEQUENCE [LARGE SCALE GENOMIC DNA]</scope>
    <source>
        <strain evidence="8">ITV01</strain>
    </source>
</reference>
<comment type="subcellular location">
    <subcellularLocation>
        <location evidence="1">Membrane</location>
        <topology evidence="1">Multi-pass membrane protein</topology>
    </subcellularLocation>
</comment>
<dbReference type="AlphaFoldDB" id="A0A101XRY0"/>
<name>A0A101XRY0_9BACL</name>
<dbReference type="InterPro" id="IPR013525">
    <property type="entry name" value="ABC2_TM"/>
</dbReference>
<evidence type="ECO:0000256" key="4">
    <source>
        <dbReference type="ARBA" id="ARBA00023136"/>
    </source>
</evidence>
<dbReference type="EMBL" id="LPVJ01000018">
    <property type="protein sequence ID" value="KUO96429.1"/>
    <property type="molecule type" value="Genomic_DNA"/>
</dbReference>
<feature type="transmembrane region" description="Helical" evidence="5">
    <location>
        <begin position="133"/>
        <end position="155"/>
    </location>
</feature>
<evidence type="ECO:0000313" key="8">
    <source>
        <dbReference type="Proteomes" id="UP000053557"/>
    </source>
</evidence>
<feature type="transmembrane region" description="Helical" evidence="5">
    <location>
        <begin position="51"/>
        <end position="78"/>
    </location>
</feature>
<keyword evidence="2 5" id="KW-0812">Transmembrane</keyword>
<evidence type="ECO:0000313" key="7">
    <source>
        <dbReference type="EMBL" id="KUO96429.1"/>
    </source>
</evidence>
<evidence type="ECO:0000259" key="6">
    <source>
        <dbReference type="Pfam" id="PF12698"/>
    </source>
</evidence>
<dbReference type="InterPro" id="IPR000412">
    <property type="entry name" value="ABC_2_transport"/>
</dbReference>
<gene>
    <name evidence="7" type="ORF">ATW55_00890</name>
</gene>